<dbReference type="SUPFAM" id="SSF53474">
    <property type="entry name" value="alpha/beta-Hydrolases"/>
    <property type="match status" value="1"/>
</dbReference>
<sequence>MPSIPYDPSRVALDAPQLRDTVFVPGAEYDEVALSVELARLAYVHYEDHDAGLARLKEALGRVRFDDVTLFEDAATGTQGFGASRSSDGLCVLAFRGTEPTQLTDLGADLAFTLTDWTEKAGRVHKGFAGAARSVLPEVKQWLEQTQATRKRLIVTGHSLGAAIATLYGSLIAPDRLITIGSPRVGDAAFVATLAGIDMMRLVDCCDVVTELPPEVGGYVHVGEAAYLTREGVLASSSDEAFVRDDRTAAREEYLLHYAWKTGNVVVRDLADHAPINYVRCFMP</sequence>
<organism evidence="2 3">
    <name type="scientific">Caballeronia ptereochthonis</name>
    <dbReference type="NCBI Taxonomy" id="1777144"/>
    <lineage>
        <taxon>Bacteria</taxon>
        <taxon>Pseudomonadati</taxon>
        <taxon>Pseudomonadota</taxon>
        <taxon>Betaproteobacteria</taxon>
        <taxon>Burkholderiales</taxon>
        <taxon>Burkholderiaceae</taxon>
        <taxon>Caballeronia</taxon>
    </lineage>
</organism>
<dbReference type="Proteomes" id="UP000054978">
    <property type="component" value="Unassembled WGS sequence"/>
</dbReference>
<comment type="caution">
    <text evidence="2">The sequence shown here is derived from an EMBL/GenBank/DDBJ whole genome shotgun (WGS) entry which is preliminary data.</text>
</comment>
<dbReference type="PANTHER" id="PTHR45856:SF24">
    <property type="entry name" value="FUNGAL LIPASE-LIKE DOMAIN-CONTAINING PROTEIN"/>
    <property type="match status" value="1"/>
</dbReference>
<dbReference type="InterPro" id="IPR029058">
    <property type="entry name" value="AB_hydrolase_fold"/>
</dbReference>
<dbReference type="GO" id="GO:0006629">
    <property type="term" value="P:lipid metabolic process"/>
    <property type="evidence" value="ECO:0007669"/>
    <property type="project" value="InterPro"/>
</dbReference>
<dbReference type="Gene3D" id="3.40.50.1820">
    <property type="entry name" value="alpha/beta hydrolase"/>
    <property type="match status" value="1"/>
</dbReference>
<dbReference type="Pfam" id="PF01764">
    <property type="entry name" value="Lipase_3"/>
    <property type="match status" value="1"/>
</dbReference>
<dbReference type="OrthoDB" id="5522031at2"/>
<dbReference type="InterPro" id="IPR002921">
    <property type="entry name" value="Fungal_lipase-type"/>
</dbReference>
<dbReference type="InterPro" id="IPR051218">
    <property type="entry name" value="Sec_MonoDiacylglyc_Lipase"/>
</dbReference>
<dbReference type="EMBL" id="FCOB02000009">
    <property type="protein sequence ID" value="SAK60697.1"/>
    <property type="molecule type" value="Genomic_DNA"/>
</dbReference>
<proteinExistence type="predicted"/>
<dbReference type="AlphaFoldDB" id="A0A158AUI9"/>
<evidence type="ECO:0000259" key="1">
    <source>
        <dbReference type="Pfam" id="PF01764"/>
    </source>
</evidence>
<reference evidence="2" key="1">
    <citation type="submission" date="2016-01" db="EMBL/GenBank/DDBJ databases">
        <authorList>
            <person name="Peeters C."/>
        </authorList>
    </citation>
    <scope>NUCLEOTIDE SEQUENCE [LARGE SCALE GENOMIC DNA]</scope>
    <source>
        <strain evidence="2">LMG 29326</strain>
    </source>
</reference>
<evidence type="ECO:0000313" key="3">
    <source>
        <dbReference type="Proteomes" id="UP000054978"/>
    </source>
</evidence>
<gene>
    <name evidence="2" type="ORF">AWB83_02271</name>
</gene>
<name>A0A158AUI9_9BURK</name>
<dbReference type="RefSeq" id="WP_087045557.1">
    <property type="nucleotide sequence ID" value="NZ_FCOB02000009.1"/>
</dbReference>
<accession>A0A158AUI9</accession>
<dbReference type="PANTHER" id="PTHR45856">
    <property type="entry name" value="ALPHA/BETA-HYDROLASES SUPERFAMILY PROTEIN"/>
    <property type="match status" value="1"/>
</dbReference>
<evidence type="ECO:0000313" key="2">
    <source>
        <dbReference type="EMBL" id="SAK60697.1"/>
    </source>
</evidence>
<dbReference type="STRING" id="1777144.AWB83_02271"/>
<keyword evidence="3" id="KW-1185">Reference proteome</keyword>
<dbReference type="CDD" id="cd00519">
    <property type="entry name" value="Lipase_3"/>
    <property type="match status" value="1"/>
</dbReference>
<feature type="domain" description="Fungal lipase-type" evidence="1">
    <location>
        <begin position="92"/>
        <end position="215"/>
    </location>
</feature>
<protein>
    <submittedName>
        <fullName evidence="2">Lipase (Class 3)</fullName>
    </submittedName>
</protein>